<feature type="compositionally biased region" description="Basic residues" evidence="2">
    <location>
        <begin position="1267"/>
        <end position="1277"/>
    </location>
</feature>
<dbReference type="InterPro" id="IPR012978">
    <property type="entry name" value="HEAT_RRP12"/>
</dbReference>
<evidence type="ECO:0000259" key="4">
    <source>
        <dbReference type="Pfam" id="PF25772"/>
    </source>
</evidence>
<dbReference type="EMBL" id="CAUOFW020003325">
    <property type="protein sequence ID" value="CAK9159241.1"/>
    <property type="molecule type" value="Genomic_DNA"/>
</dbReference>
<evidence type="ECO:0000256" key="1">
    <source>
        <dbReference type="ARBA" id="ARBA00007690"/>
    </source>
</evidence>
<feature type="region of interest" description="Disordered" evidence="2">
    <location>
        <begin position="1099"/>
        <end position="1126"/>
    </location>
</feature>
<evidence type="ECO:0000256" key="2">
    <source>
        <dbReference type="SAM" id="MobiDB-lite"/>
    </source>
</evidence>
<organism evidence="5 6">
    <name type="scientific">Ilex paraguariensis</name>
    <name type="common">yerba mate</name>
    <dbReference type="NCBI Taxonomy" id="185542"/>
    <lineage>
        <taxon>Eukaryota</taxon>
        <taxon>Viridiplantae</taxon>
        <taxon>Streptophyta</taxon>
        <taxon>Embryophyta</taxon>
        <taxon>Tracheophyta</taxon>
        <taxon>Spermatophyta</taxon>
        <taxon>Magnoliopsida</taxon>
        <taxon>eudicotyledons</taxon>
        <taxon>Gunneridae</taxon>
        <taxon>Pentapetalae</taxon>
        <taxon>asterids</taxon>
        <taxon>campanulids</taxon>
        <taxon>Aquifoliales</taxon>
        <taxon>Aquifoliaceae</taxon>
        <taxon>Ilex</taxon>
    </lineage>
</organism>
<evidence type="ECO:0000313" key="6">
    <source>
        <dbReference type="Proteomes" id="UP001642360"/>
    </source>
</evidence>
<feature type="compositionally biased region" description="Basic and acidic residues" evidence="2">
    <location>
        <begin position="1231"/>
        <end position="1256"/>
    </location>
</feature>
<feature type="compositionally biased region" description="Basic and acidic residues" evidence="2">
    <location>
        <begin position="1103"/>
        <end position="1118"/>
    </location>
</feature>
<dbReference type="InterPro" id="IPR016024">
    <property type="entry name" value="ARM-type_fold"/>
</dbReference>
<feature type="compositionally biased region" description="Basic and acidic residues" evidence="2">
    <location>
        <begin position="1213"/>
        <end position="1222"/>
    </location>
</feature>
<dbReference type="SUPFAM" id="SSF48371">
    <property type="entry name" value="ARM repeat"/>
    <property type="match status" value="1"/>
</dbReference>
<feature type="compositionally biased region" description="Polar residues" evidence="2">
    <location>
        <begin position="1257"/>
        <end position="1266"/>
    </location>
</feature>
<accession>A0ABC8SPW7</accession>
<feature type="domain" description="RRP12 HEAT" evidence="3">
    <location>
        <begin position="349"/>
        <end position="464"/>
    </location>
</feature>
<dbReference type="Proteomes" id="UP001642360">
    <property type="component" value="Unassembled WGS sequence"/>
</dbReference>
<dbReference type="InterPro" id="IPR011989">
    <property type="entry name" value="ARM-like"/>
</dbReference>
<feature type="domain" description="RRP12 N-terminal HEAT" evidence="4">
    <location>
        <begin position="7"/>
        <end position="283"/>
    </location>
</feature>
<dbReference type="Pfam" id="PF08161">
    <property type="entry name" value="RRP12_HEAT"/>
    <property type="match status" value="2"/>
</dbReference>
<feature type="compositionally biased region" description="Polar residues" evidence="2">
    <location>
        <begin position="1163"/>
        <end position="1174"/>
    </location>
</feature>
<comment type="similarity">
    <text evidence="1">Belongs to the RRP12 family.</text>
</comment>
<dbReference type="PANTHER" id="PTHR48445">
    <property type="entry name" value="OS02G0782100 PROTEIN"/>
    <property type="match status" value="1"/>
</dbReference>
<dbReference type="Gene3D" id="1.25.10.10">
    <property type="entry name" value="Leucine-rich Repeat Variant"/>
    <property type="match status" value="1"/>
</dbReference>
<evidence type="ECO:0008006" key="7">
    <source>
        <dbReference type="Google" id="ProtNLM"/>
    </source>
</evidence>
<proteinExistence type="inferred from homology"/>
<dbReference type="Pfam" id="PF25772">
    <property type="entry name" value="HEAT_RRP12_N"/>
    <property type="match status" value="1"/>
</dbReference>
<keyword evidence="6" id="KW-1185">Reference proteome</keyword>
<sequence>MEGLEMQGPDDSFCDSVMSQFSNSKQEHHHHICTIIGTMSQELKDQSLPLVPTAYFGATCSSLERLSLEPDPPTHIIDALTTILSLVVDRVSPSILKKKYDYLCDLIVKVLRSKSITPLGVASGLKCIKQLLIAHDKGNWADLSHLYGVLLSYITDDRPKVRRQSHMCLRDGLLNFQAVPDLLESVMAPTPVLAAASEAITSIFERFLLLAGGSNANSSEGPKGAQEVLYVLDALKECLPLMSMKSSTNILKYYKSLLELRQPLVTRRITDSLIILCRSPNAEFSSEVLLGLLCSLAASISTNETSADSLTFTARLLDVGMKKIYSLNRQICVVKLPVVFNALRDILASEHEEAVVASMEAFRSLINVCIDKGLIDQGVDQITANANVDTRTSLPTVIEKVCATIESLLDYRYAAVWDMSFQIVAIMCEKLGEKSSYLLRGTLGSLADLQKLPDEDFPYRKQHQHFWLLDGHGSAWPSNRGHIGFASCPSELVFYGVHVHQMQKHLITISFLGMQLHECVGASLGAMGPETFLSLLPLNLEAEDLSELHECVGASLGAMGPETFLSLLPLNLEAEDLSEVNVWLFPILKQYTVGAHLSFFAESILNMVELVRRKSAVLEREGKIYSARSADGLAYSLWSLFPSFCNYPLDTAYSFKKIEKVLCNALLEETEVRGIICSSLQILIQQNKRIQHKQDMSDIEISIGRQRIIEHYKNPQVVGGKNLTALSSSAQELLSVLSRIFLKSHKDDGGSLQNTIGELASISDKKVVTDLFKTTMLQLLKVTQEAVKAQTSSNKSSLSLARAKFFDLAVSLLPGLDAKEIDLLFVSIKPALKGVEGLIQKKAYKVLSSILRADNLAGLNGKNRDEFISGKLEELLDLMIEVLPSSHFSAKRHRLDCLYFLIVHISKDNSKQRRDDIISSFLTEIILALKEANKKTRNRAYDILVQIGHACGDEDKGGKKEVLHQFFNMVAGGLAGETPHMISAAVKGLARLAYEFADLISTAYDILPATFLLLQRKNREIIKANLGLLKVLVAKSPAEGLQTHLRSMLEGLLYWQDGAKNHFKAKVKLLLEMLVKKCGLDAVKAVMPEEHMKLLTNIRKIKERKERNHAANSEETRSHHSKATTTRLSRWNHTKIFSDFGEEETNSSDADFMDARTVSGRQSKVSSLFKASSLRSKRTRKVDKSLPGDVLDQLDDEPLDLLDQQKTRSVLRSSEHLKWKPESDDEPEIDSEGRLIIHEGGKKLKRERSPDPDSDGRSQASSQLSVKSRKTQKRKKALGSGWAYTGCEYTSKKAGGDVKRKDKLEPYAYWPLDRKMVSRRPEHRAAARKGMASVVKLTKKLEGKSVSNALSIKSLKFKRGKKKSR</sequence>
<reference evidence="5 6" key="1">
    <citation type="submission" date="2024-02" db="EMBL/GenBank/DDBJ databases">
        <authorList>
            <person name="Vignale AGUSTIN F."/>
            <person name="Sosa J E."/>
            <person name="Modenutti C."/>
        </authorList>
    </citation>
    <scope>NUCLEOTIDE SEQUENCE [LARGE SCALE GENOMIC DNA]</scope>
</reference>
<evidence type="ECO:0000259" key="3">
    <source>
        <dbReference type="Pfam" id="PF08161"/>
    </source>
</evidence>
<feature type="region of interest" description="Disordered" evidence="2">
    <location>
        <begin position="1163"/>
        <end position="1182"/>
    </location>
</feature>
<gene>
    <name evidence="5" type="ORF">ILEXP_LOCUS27937</name>
</gene>
<evidence type="ECO:0000313" key="5">
    <source>
        <dbReference type="EMBL" id="CAK9159241.1"/>
    </source>
</evidence>
<feature type="region of interest" description="Disordered" evidence="2">
    <location>
        <begin position="1206"/>
        <end position="1277"/>
    </location>
</feature>
<feature type="domain" description="RRP12 HEAT" evidence="3">
    <location>
        <begin position="546"/>
        <end position="742"/>
    </location>
</feature>
<dbReference type="PANTHER" id="PTHR48445:SF1">
    <property type="entry name" value="OS02G0782100 PROTEIN"/>
    <property type="match status" value="1"/>
</dbReference>
<protein>
    <recommendedName>
        <fullName evidence="7">RRP12-like protein</fullName>
    </recommendedName>
</protein>
<dbReference type="InterPro" id="IPR057860">
    <property type="entry name" value="HEAT_RRP12_N"/>
</dbReference>
<name>A0ABC8SPW7_9AQUA</name>
<comment type="caution">
    <text evidence="5">The sequence shown here is derived from an EMBL/GenBank/DDBJ whole genome shotgun (WGS) entry which is preliminary data.</text>
</comment>